<accession>A0AAV3ZKL6</accession>
<proteinExistence type="predicted"/>
<organism evidence="1 2">
    <name type="scientific">Plakobranchus ocellatus</name>
    <dbReference type="NCBI Taxonomy" id="259542"/>
    <lineage>
        <taxon>Eukaryota</taxon>
        <taxon>Metazoa</taxon>
        <taxon>Spiralia</taxon>
        <taxon>Lophotrochozoa</taxon>
        <taxon>Mollusca</taxon>
        <taxon>Gastropoda</taxon>
        <taxon>Heterobranchia</taxon>
        <taxon>Euthyneura</taxon>
        <taxon>Panpulmonata</taxon>
        <taxon>Sacoglossa</taxon>
        <taxon>Placobranchoidea</taxon>
        <taxon>Plakobranchidae</taxon>
        <taxon>Plakobranchus</taxon>
    </lineage>
</organism>
<evidence type="ECO:0000313" key="2">
    <source>
        <dbReference type="Proteomes" id="UP000735302"/>
    </source>
</evidence>
<sequence>MLNVVELQTPPGFDDTSCVGVELEQNVVVRSCDCKRNIALFAVYYLAPLYSTKVENVCTSHRVKIALALDGDAFIQLLINAPYYEVAGDRLPIPSL</sequence>
<evidence type="ECO:0000313" key="1">
    <source>
        <dbReference type="EMBL" id="GFN95112.1"/>
    </source>
</evidence>
<comment type="caution">
    <text evidence="1">The sequence shown here is derived from an EMBL/GenBank/DDBJ whole genome shotgun (WGS) entry which is preliminary data.</text>
</comment>
<dbReference type="Proteomes" id="UP000735302">
    <property type="component" value="Unassembled WGS sequence"/>
</dbReference>
<dbReference type="EMBL" id="BLXT01002484">
    <property type="protein sequence ID" value="GFN95112.1"/>
    <property type="molecule type" value="Genomic_DNA"/>
</dbReference>
<name>A0AAV3ZKL6_9GAST</name>
<protein>
    <submittedName>
        <fullName evidence="1">Uncharacterized protein</fullName>
    </submittedName>
</protein>
<keyword evidence="2" id="KW-1185">Reference proteome</keyword>
<gene>
    <name evidence="1" type="ORF">PoB_002161800</name>
</gene>
<dbReference type="AlphaFoldDB" id="A0AAV3ZKL6"/>
<reference evidence="1 2" key="1">
    <citation type="journal article" date="2021" name="Elife">
        <title>Chloroplast acquisition without the gene transfer in kleptoplastic sea slugs, Plakobranchus ocellatus.</title>
        <authorList>
            <person name="Maeda T."/>
            <person name="Takahashi S."/>
            <person name="Yoshida T."/>
            <person name="Shimamura S."/>
            <person name="Takaki Y."/>
            <person name="Nagai Y."/>
            <person name="Toyoda A."/>
            <person name="Suzuki Y."/>
            <person name="Arimoto A."/>
            <person name="Ishii H."/>
            <person name="Satoh N."/>
            <person name="Nishiyama T."/>
            <person name="Hasebe M."/>
            <person name="Maruyama T."/>
            <person name="Minagawa J."/>
            <person name="Obokata J."/>
            <person name="Shigenobu S."/>
        </authorList>
    </citation>
    <scope>NUCLEOTIDE SEQUENCE [LARGE SCALE GENOMIC DNA]</scope>
</reference>